<name>A0A238X6Z3_9FLAO</name>
<dbReference type="AlphaFoldDB" id="A0A238X6Z3"/>
<organism evidence="1 2">
    <name type="scientific">Lutibacter flavus</name>
    <dbReference type="NCBI Taxonomy" id="691689"/>
    <lineage>
        <taxon>Bacteria</taxon>
        <taxon>Pseudomonadati</taxon>
        <taxon>Bacteroidota</taxon>
        <taxon>Flavobacteriia</taxon>
        <taxon>Flavobacteriales</taxon>
        <taxon>Flavobacteriaceae</taxon>
        <taxon>Lutibacter</taxon>
    </lineage>
</organism>
<dbReference type="RefSeq" id="WP_262494206.1">
    <property type="nucleotide sequence ID" value="NZ_FZNX01000002.1"/>
</dbReference>
<keyword evidence="2" id="KW-1185">Reference proteome</keyword>
<protein>
    <submittedName>
        <fullName evidence="1">Uncharacterized protein</fullName>
    </submittedName>
</protein>
<reference evidence="2" key="1">
    <citation type="submission" date="2017-06" db="EMBL/GenBank/DDBJ databases">
        <authorList>
            <person name="Varghese N."/>
            <person name="Submissions S."/>
        </authorList>
    </citation>
    <scope>NUCLEOTIDE SEQUENCE [LARGE SCALE GENOMIC DNA]</scope>
    <source>
        <strain evidence="2">DSM 27993</strain>
    </source>
</reference>
<accession>A0A238X6Z3</accession>
<sequence>MKTLDNIIDILTTQENNQLEHKGRFIDFHSTKRASWNRKRNYGL</sequence>
<dbReference type="EMBL" id="FZNX01000002">
    <property type="protein sequence ID" value="SNR53619.1"/>
    <property type="molecule type" value="Genomic_DNA"/>
</dbReference>
<evidence type="ECO:0000313" key="2">
    <source>
        <dbReference type="Proteomes" id="UP000198412"/>
    </source>
</evidence>
<evidence type="ECO:0000313" key="1">
    <source>
        <dbReference type="EMBL" id="SNR53619.1"/>
    </source>
</evidence>
<gene>
    <name evidence="1" type="ORF">SAMN04488111_1549</name>
</gene>
<proteinExistence type="predicted"/>
<dbReference type="Proteomes" id="UP000198412">
    <property type="component" value="Unassembled WGS sequence"/>
</dbReference>